<evidence type="ECO:0000256" key="4">
    <source>
        <dbReference type="ARBA" id="ARBA00022759"/>
    </source>
</evidence>
<keyword evidence="4" id="KW-0255">Endonuclease</keyword>
<sequence length="73" mass="8116">MAQLPVISGLEAVQAFQRAGWRISRQKGSHIILVKQGEIASLSIPDHKTLDRGTLRSLIRKAGMSVEDFIEFL</sequence>
<dbReference type="OrthoDB" id="121656at2"/>
<keyword evidence="6" id="KW-0694">RNA-binding</keyword>
<dbReference type="EMBL" id="CP046244">
    <property type="protein sequence ID" value="QGP93938.1"/>
    <property type="molecule type" value="Genomic_DNA"/>
</dbReference>
<evidence type="ECO:0000256" key="1">
    <source>
        <dbReference type="ARBA" id="ARBA00006620"/>
    </source>
</evidence>
<evidence type="ECO:0000313" key="8">
    <source>
        <dbReference type="EMBL" id="QGP93938.1"/>
    </source>
</evidence>
<evidence type="ECO:0000256" key="2">
    <source>
        <dbReference type="ARBA" id="ARBA00022649"/>
    </source>
</evidence>
<evidence type="ECO:0000256" key="5">
    <source>
        <dbReference type="ARBA" id="ARBA00022801"/>
    </source>
</evidence>
<dbReference type="AlphaFoldDB" id="A0A6I5ZWI3"/>
<dbReference type="RefSeq" id="WP_156275805.1">
    <property type="nucleotide sequence ID" value="NZ_CP046244.1"/>
</dbReference>
<dbReference type="GO" id="GO:0016787">
    <property type="term" value="F:hydrolase activity"/>
    <property type="evidence" value="ECO:0007669"/>
    <property type="project" value="UniProtKB-KW"/>
</dbReference>
<dbReference type="Pfam" id="PF07927">
    <property type="entry name" value="HicA_toxin"/>
    <property type="match status" value="1"/>
</dbReference>
<dbReference type="InterPro" id="IPR012933">
    <property type="entry name" value="HicA_mRNA_interferase"/>
</dbReference>
<evidence type="ECO:0000256" key="7">
    <source>
        <dbReference type="ARBA" id="ARBA00023016"/>
    </source>
</evidence>
<name>A0A6I5ZWI3_9FIRM</name>
<evidence type="ECO:0000256" key="6">
    <source>
        <dbReference type="ARBA" id="ARBA00022884"/>
    </source>
</evidence>
<dbReference type="SUPFAM" id="SSF54786">
    <property type="entry name" value="YcfA/nrd intein domain"/>
    <property type="match status" value="1"/>
</dbReference>
<gene>
    <name evidence="8" type="ORF">MGLY_33630</name>
</gene>
<keyword evidence="7" id="KW-0346">Stress response</keyword>
<keyword evidence="2" id="KW-1277">Toxin-antitoxin system</keyword>
<organism evidence="8 9">
    <name type="scientific">Neomoorella glycerini</name>
    <dbReference type="NCBI Taxonomy" id="55779"/>
    <lineage>
        <taxon>Bacteria</taxon>
        <taxon>Bacillati</taxon>
        <taxon>Bacillota</taxon>
        <taxon>Clostridia</taxon>
        <taxon>Neomoorellales</taxon>
        <taxon>Neomoorellaceae</taxon>
        <taxon>Neomoorella</taxon>
    </lineage>
</organism>
<dbReference type="GO" id="GO:0003729">
    <property type="term" value="F:mRNA binding"/>
    <property type="evidence" value="ECO:0007669"/>
    <property type="project" value="InterPro"/>
</dbReference>
<evidence type="ECO:0000256" key="3">
    <source>
        <dbReference type="ARBA" id="ARBA00022722"/>
    </source>
</evidence>
<dbReference type="Proteomes" id="UP000425916">
    <property type="component" value="Chromosome"/>
</dbReference>
<keyword evidence="9" id="KW-1185">Reference proteome</keyword>
<dbReference type="Gene3D" id="3.30.920.30">
    <property type="entry name" value="Hypothetical protein"/>
    <property type="match status" value="1"/>
</dbReference>
<keyword evidence="5" id="KW-0378">Hydrolase</keyword>
<evidence type="ECO:0000313" key="9">
    <source>
        <dbReference type="Proteomes" id="UP000425916"/>
    </source>
</evidence>
<reference evidence="8 9" key="1">
    <citation type="submission" date="2019-11" db="EMBL/GenBank/DDBJ databases">
        <title>Genome sequence of Moorella glycerini DSM11254.</title>
        <authorList>
            <person name="Poehlein A."/>
            <person name="Boeer T."/>
            <person name="Daniel R."/>
        </authorList>
    </citation>
    <scope>NUCLEOTIDE SEQUENCE [LARGE SCALE GENOMIC DNA]</scope>
    <source>
        <strain evidence="8 9">DSM 11254</strain>
    </source>
</reference>
<comment type="similarity">
    <text evidence="1">Belongs to the HicA mRNA interferase family.</text>
</comment>
<protein>
    <submittedName>
        <fullName evidence="8">HicA toxin of bacterial toxin-antitoxin</fullName>
    </submittedName>
</protein>
<proteinExistence type="inferred from homology"/>
<accession>A0A6I5ZWI3</accession>
<keyword evidence="3" id="KW-0540">Nuclease</keyword>
<dbReference type="InterPro" id="IPR038570">
    <property type="entry name" value="HicA_sf"/>
</dbReference>
<dbReference type="GO" id="GO:0004519">
    <property type="term" value="F:endonuclease activity"/>
    <property type="evidence" value="ECO:0007669"/>
    <property type="project" value="UniProtKB-KW"/>
</dbReference>